<reference evidence="1 2" key="1">
    <citation type="submission" date="2014-07" db="EMBL/GenBank/DDBJ databases">
        <title>Genomic and transcriptomic analysis on Apis cerana provide comprehensive insights into honey bee biology.</title>
        <authorList>
            <person name="Diao Q."/>
            <person name="Sun L."/>
            <person name="Zheng H."/>
            <person name="Zheng H."/>
            <person name="Xu S."/>
            <person name="Wang S."/>
            <person name="Zeng Z."/>
            <person name="Hu F."/>
            <person name="Su S."/>
            <person name="Wu J."/>
        </authorList>
    </citation>
    <scope>NUCLEOTIDE SEQUENCE [LARGE SCALE GENOMIC DNA]</scope>
    <source>
        <tissue evidence="1">Pupae without intestine</tissue>
    </source>
</reference>
<sequence>MCRRSNFGRKTRDLEDIKFCWAITFCSKATYYATENDEDICENCAEDVPRLLEKFHFHAPVQAVSKARCVSCNRRIHLTTKVINCVQCATIALSEMRKEQEEFNNRHR</sequence>
<dbReference type="EMBL" id="KZ288383">
    <property type="protein sequence ID" value="PBC26492.1"/>
    <property type="molecule type" value="Genomic_DNA"/>
</dbReference>
<organism evidence="1 2">
    <name type="scientific">Apis cerana cerana</name>
    <name type="common">Oriental honeybee</name>
    <dbReference type="NCBI Taxonomy" id="94128"/>
    <lineage>
        <taxon>Eukaryota</taxon>
        <taxon>Metazoa</taxon>
        <taxon>Ecdysozoa</taxon>
        <taxon>Arthropoda</taxon>
        <taxon>Hexapoda</taxon>
        <taxon>Insecta</taxon>
        <taxon>Pterygota</taxon>
        <taxon>Neoptera</taxon>
        <taxon>Endopterygota</taxon>
        <taxon>Hymenoptera</taxon>
        <taxon>Apocrita</taxon>
        <taxon>Aculeata</taxon>
        <taxon>Apoidea</taxon>
        <taxon>Anthophila</taxon>
        <taxon>Apidae</taxon>
        <taxon>Apis</taxon>
    </lineage>
</organism>
<gene>
    <name evidence="1" type="ORF">APICC_01313</name>
</gene>
<dbReference type="AlphaFoldDB" id="A0A2A3E5C8"/>
<evidence type="ECO:0000313" key="1">
    <source>
        <dbReference type="EMBL" id="PBC26492.1"/>
    </source>
</evidence>
<proteinExistence type="predicted"/>
<name>A0A2A3E5C8_APICC</name>
<dbReference type="Proteomes" id="UP000242457">
    <property type="component" value="Unassembled WGS sequence"/>
</dbReference>
<keyword evidence="2" id="KW-1185">Reference proteome</keyword>
<evidence type="ECO:0000313" key="2">
    <source>
        <dbReference type="Proteomes" id="UP000242457"/>
    </source>
</evidence>
<protein>
    <submittedName>
        <fullName evidence="1">Uncharacterized protein</fullName>
    </submittedName>
</protein>
<accession>A0A2A3E5C8</accession>